<evidence type="ECO:0000313" key="5">
    <source>
        <dbReference type="EMBL" id="MDO6965590.1"/>
    </source>
</evidence>
<comment type="caution">
    <text evidence="5">The sequence shown here is derived from an EMBL/GenBank/DDBJ whole genome shotgun (WGS) entry which is preliminary data.</text>
</comment>
<dbReference type="InterPro" id="IPR034984">
    <property type="entry name" value="Imelysin-like_IPPA"/>
</dbReference>
<organism evidence="5 6">
    <name type="scientific">Rhizobium alvei</name>
    <dbReference type="NCBI Taxonomy" id="1132659"/>
    <lineage>
        <taxon>Bacteria</taxon>
        <taxon>Pseudomonadati</taxon>
        <taxon>Pseudomonadota</taxon>
        <taxon>Alphaproteobacteria</taxon>
        <taxon>Hyphomicrobiales</taxon>
        <taxon>Rhizobiaceae</taxon>
        <taxon>Rhizobium/Agrobacterium group</taxon>
        <taxon>Rhizobium</taxon>
    </lineage>
</organism>
<sequence>MRIHSALAAILLVLGTAVPSFALDEAVAGKVMEKAVDQFIKPGYAQFHASAATLAAETGKLCADPDAAQLSRVQDAFTKTAKDWARIEIVRLGPVLEKNRFERVLFYPDRKSIGMKQVQALLAKPDDDATDPAKLATKSVAIQGLGAFEFLFFGFYPEGLIAKKNSFHCRYGLAIARNVETIAADLDRIWSEPEGVQKDWKQPGPANALYRDHAEAIAALIGVHVHGVEYVRDQRIKAFYKGKNGKTLPKAALYWRSANTMPVIAANLAGLDDLWKVSDMRSLLGEDAGSLADAVEFDYKTARQAVEKLIPPSREALDDKAYQKRLEFIEFTLKDAIARIDKDVAGTIGLGAGFSFADGD</sequence>
<keyword evidence="6" id="KW-1185">Reference proteome</keyword>
<dbReference type="EMBL" id="JAUOZU010000012">
    <property type="protein sequence ID" value="MDO6965590.1"/>
    <property type="molecule type" value="Genomic_DNA"/>
</dbReference>
<proteinExistence type="predicted"/>
<dbReference type="Pfam" id="PF09375">
    <property type="entry name" value="Peptidase_M75"/>
    <property type="match status" value="1"/>
</dbReference>
<feature type="chain" id="PRO_5045409032" evidence="3">
    <location>
        <begin position="23"/>
        <end position="360"/>
    </location>
</feature>
<protein>
    <submittedName>
        <fullName evidence="5">Imelysin family protein</fullName>
    </submittedName>
</protein>
<keyword evidence="2 3" id="KW-0732">Signal</keyword>
<feature type="domain" description="Imelysin-like" evidence="4">
    <location>
        <begin position="41"/>
        <end position="326"/>
    </location>
</feature>
<evidence type="ECO:0000313" key="6">
    <source>
        <dbReference type="Proteomes" id="UP001174932"/>
    </source>
</evidence>
<name>A0ABT8YQY8_9HYPH</name>
<dbReference type="CDD" id="cd14659">
    <property type="entry name" value="Imelysin-like_IPPA"/>
    <property type="match status" value="1"/>
</dbReference>
<evidence type="ECO:0000256" key="3">
    <source>
        <dbReference type="SAM" id="SignalP"/>
    </source>
</evidence>
<evidence type="ECO:0000256" key="2">
    <source>
        <dbReference type="ARBA" id="ARBA00022729"/>
    </source>
</evidence>
<dbReference type="RefSeq" id="WP_304377523.1">
    <property type="nucleotide sequence ID" value="NZ_JAUOZU010000012.1"/>
</dbReference>
<feature type="signal peptide" evidence="3">
    <location>
        <begin position="1"/>
        <end position="22"/>
    </location>
</feature>
<evidence type="ECO:0000259" key="4">
    <source>
        <dbReference type="Pfam" id="PF09375"/>
    </source>
</evidence>
<dbReference type="Proteomes" id="UP001174932">
    <property type="component" value="Unassembled WGS sequence"/>
</dbReference>
<evidence type="ECO:0000256" key="1">
    <source>
        <dbReference type="ARBA" id="ARBA00004196"/>
    </source>
</evidence>
<dbReference type="InterPro" id="IPR038352">
    <property type="entry name" value="Imelysin_sf"/>
</dbReference>
<reference evidence="5" key="2">
    <citation type="submission" date="2023-07" db="EMBL/GenBank/DDBJ databases">
        <authorList>
            <person name="Shen H."/>
        </authorList>
    </citation>
    <scope>NUCLEOTIDE SEQUENCE</scope>
    <source>
        <strain evidence="5">TNR-22</strain>
    </source>
</reference>
<accession>A0ABT8YQY8</accession>
<dbReference type="Gene3D" id="1.20.1420.20">
    <property type="entry name" value="M75 peptidase, HXXE motif"/>
    <property type="match status" value="1"/>
</dbReference>
<gene>
    <name evidence="5" type="ORF">Q4481_16620</name>
</gene>
<dbReference type="InterPro" id="IPR018976">
    <property type="entry name" value="Imelysin-like"/>
</dbReference>
<reference evidence="5" key="1">
    <citation type="journal article" date="2015" name="Int. J. Syst. Evol. Microbiol.">
        <title>Rhizobium alvei sp. nov., isolated from a freshwater river.</title>
        <authorList>
            <person name="Sheu S.Y."/>
            <person name="Huang H.W."/>
            <person name="Young C.C."/>
            <person name="Chen W.M."/>
        </authorList>
    </citation>
    <scope>NUCLEOTIDE SEQUENCE</scope>
    <source>
        <strain evidence="5">TNR-22</strain>
    </source>
</reference>
<comment type="subcellular location">
    <subcellularLocation>
        <location evidence="1">Cell envelope</location>
    </subcellularLocation>
</comment>